<proteinExistence type="predicted"/>
<keyword evidence="1" id="KW-1133">Transmembrane helix</keyword>
<evidence type="ECO:0000313" key="3">
    <source>
        <dbReference type="Proteomes" id="UP000623967"/>
    </source>
</evidence>
<evidence type="ECO:0000256" key="1">
    <source>
        <dbReference type="SAM" id="Phobius"/>
    </source>
</evidence>
<protein>
    <submittedName>
        <fullName evidence="2">Uncharacterized protein</fullName>
    </submittedName>
</protein>
<accession>A0ABS1TRR4</accession>
<feature type="transmembrane region" description="Helical" evidence="1">
    <location>
        <begin position="7"/>
        <end position="29"/>
    </location>
</feature>
<evidence type="ECO:0000313" key="2">
    <source>
        <dbReference type="EMBL" id="MBL4953719.1"/>
    </source>
</evidence>
<dbReference type="RefSeq" id="WP_202654980.1">
    <property type="nucleotide sequence ID" value="NZ_JAESWB010000233.1"/>
</dbReference>
<keyword evidence="3" id="KW-1185">Reference proteome</keyword>
<comment type="caution">
    <text evidence="2">The sequence shown here is derived from an EMBL/GenBank/DDBJ whole genome shotgun (WGS) entry which is preliminary data.</text>
</comment>
<feature type="transmembrane region" description="Helical" evidence="1">
    <location>
        <begin position="49"/>
        <end position="70"/>
    </location>
</feature>
<dbReference type="Proteomes" id="UP000623967">
    <property type="component" value="Unassembled WGS sequence"/>
</dbReference>
<dbReference type="EMBL" id="JAESWB010000233">
    <property type="protein sequence ID" value="MBL4953719.1"/>
    <property type="molecule type" value="Genomic_DNA"/>
</dbReference>
<name>A0ABS1TRR4_9BACI</name>
<reference evidence="2 3" key="1">
    <citation type="submission" date="2021-01" db="EMBL/GenBank/DDBJ databases">
        <title>Genome public.</title>
        <authorList>
            <person name="Liu C."/>
            <person name="Sun Q."/>
        </authorList>
    </citation>
    <scope>NUCLEOTIDE SEQUENCE [LARGE SCALE GENOMIC DNA]</scope>
    <source>
        <strain evidence="2 3">YIM B02564</strain>
    </source>
</reference>
<organism evidence="2 3">
    <name type="scientific">Neobacillus paridis</name>
    <dbReference type="NCBI Taxonomy" id="2803862"/>
    <lineage>
        <taxon>Bacteria</taxon>
        <taxon>Bacillati</taxon>
        <taxon>Bacillota</taxon>
        <taxon>Bacilli</taxon>
        <taxon>Bacillales</taxon>
        <taxon>Bacillaceae</taxon>
        <taxon>Neobacillus</taxon>
    </lineage>
</organism>
<keyword evidence="1" id="KW-0812">Transmembrane</keyword>
<keyword evidence="1" id="KW-0472">Membrane</keyword>
<sequence length="80" mass="9627">MNKLLSTVFLILIIILGISSLIFVIKMTWFPPTPMGMMMGKHMMLHHMFFWFSQMMIICFLFLTLILIIWRTMNRNKDKK</sequence>
<gene>
    <name evidence="2" type="ORF">JK635_16150</name>
</gene>